<protein>
    <submittedName>
        <fullName evidence="1">Uncharacterized protein</fullName>
    </submittedName>
</protein>
<evidence type="ECO:0000313" key="2">
    <source>
        <dbReference type="Proteomes" id="UP000070260"/>
    </source>
</evidence>
<sequence length="103" mass="12065">MAISNIVALLDKDNILKCYIIRKTHSNKLNLVNIEDDFDILCEVDSQLELLDYLKNLVDSEAFTSFSSYTPNQKIMSPDFNYEEYLKSIIEFEKEYANNNRNI</sequence>
<evidence type="ECO:0000313" key="1">
    <source>
        <dbReference type="EMBL" id="AMN31002.1"/>
    </source>
</evidence>
<geneLocation type="plasmid" evidence="1 2">
    <name>pJFP838A</name>
</geneLocation>
<proteinExistence type="predicted"/>
<organism evidence="1 2">
    <name type="scientific">Clostridium perfringens</name>
    <dbReference type="NCBI Taxonomy" id="1502"/>
    <lineage>
        <taxon>Bacteria</taxon>
        <taxon>Bacillati</taxon>
        <taxon>Bacillota</taxon>
        <taxon>Clostridia</taxon>
        <taxon>Eubacteriales</taxon>
        <taxon>Clostridiaceae</taxon>
        <taxon>Clostridium</taxon>
    </lineage>
</organism>
<keyword evidence="1" id="KW-0614">Plasmid</keyword>
<name>A0A140GR43_CLOPF</name>
<dbReference type="EMBL" id="CP013615">
    <property type="protein sequence ID" value="AMN31002.1"/>
    <property type="molecule type" value="Genomic_DNA"/>
</dbReference>
<reference evidence="1 2" key="1">
    <citation type="journal article" date="2016" name="PLoS ONE">
        <title>Plasmid Characterization and Chromosome Analysis of Two netF+ Clostridium perfringens Isolates Associated with Foal and Canine Necrotizing Enteritis.</title>
        <authorList>
            <person name="Mehdizadeh Gohari I."/>
            <person name="Kropinski A.M."/>
            <person name="Weese S.J."/>
            <person name="Parreira V.R."/>
            <person name="Whitehead A.E."/>
            <person name="Boerlin P."/>
            <person name="Prescott J.F."/>
        </authorList>
    </citation>
    <scope>NUCLEOTIDE SEQUENCE [LARGE SCALE GENOMIC DNA]</scope>
    <source>
        <strain evidence="1 2">JP838</strain>
        <plasmid evidence="2">Plasmid pJFP838A</plasmid>
    </source>
</reference>
<dbReference type="AlphaFoldDB" id="A0A140GR43"/>
<gene>
    <name evidence="1" type="ORF">JFP838_pA0086</name>
</gene>
<dbReference type="PATRIC" id="fig|1502.177.peg.3293"/>
<dbReference type="RefSeq" id="WP_061429610.1">
    <property type="nucleotide sequence ID" value="NZ_CATNZX010000001.1"/>
</dbReference>
<dbReference type="Proteomes" id="UP000070260">
    <property type="component" value="Plasmid pJFP838A"/>
</dbReference>
<accession>A0A140GR43</accession>